<evidence type="ECO:0000313" key="3">
    <source>
        <dbReference type="Proteomes" id="UP001247307"/>
    </source>
</evidence>
<accession>A0AAE3YES3</accession>
<reference evidence="2" key="1">
    <citation type="submission" date="2023-07" db="EMBL/GenBank/DDBJ databases">
        <title>Sequencing the genomes of 1000 actinobacteria strains.</title>
        <authorList>
            <person name="Klenk H.-P."/>
        </authorList>
    </citation>
    <scope>NUCLEOTIDE SEQUENCE</scope>
    <source>
        <strain evidence="2">DSM 13988</strain>
    </source>
</reference>
<gene>
    <name evidence="2" type="ORF">J2S35_001004</name>
</gene>
<dbReference type="Proteomes" id="UP001247307">
    <property type="component" value="Unassembled WGS sequence"/>
</dbReference>
<dbReference type="Pfam" id="PF07563">
    <property type="entry name" value="DUF1541"/>
    <property type="match status" value="2"/>
</dbReference>
<dbReference type="AlphaFoldDB" id="A0AAE3YES3"/>
<feature type="domain" description="DUF1541" evidence="1">
    <location>
        <begin position="24"/>
        <end position="75"/>
    </location>
</feature>
<proteinExistence type="predicted"/>
<protein>
    <recommendedName>
        <fullName evidence="1">DUF1541 domain-containing protein</fullName>
    </recommendedName>
</protein>
<dbReference type="EMBL" id="JAVDUI010000001">
    <property type="protein sequence ID" value="MDR6892064.1"/>
    <property type="molecule type" value="Genomic_DNA"/>
</dbReference>
<organism evidence="2 3">
    <name type="scientific">Falsarthrobacter nasiphocae</name>
    <dbReference type="NCBI Taxonomy" id="189863"/>
    <lineage>
        <taxon>Bacteria</taxon>
        <taxon>Bacillati</taxon>
        <taxon>Actinomycetota</taxon>
        <taxon>Actinomycetes</taxon>
        <taxon>Micrococcales</taxon>
        <taxon>Micrococcaceae</taxon>
        <taxon>Falsarthrobacter</taxon>
    </lineage>
</organism>
<keyword evidence="3" id="KW-1185">Reference proteome</keyword>
<comment type="caution">
    <text evidence="2">The sequence shown here is derived from an EMBL/GenBank/DDBJ whole genome shotgun (WGS) entry which is preliminary data.</text>
</comment>
<evidence type="ECO:0000259" key="1">
    <source>
        <dbReference type="Pfam" id="PF07563"/>
    </source>
</evidence>
<dbReference type="RefSeq" id="WP_309850561.1">
    <property type="nucleotide sequence ID" value="NZ_JBHSHM010000006.1"/>
</dbReference>
<dbReference type="Gene3D" id="2.30.30.1210">
    <property type="entry name" value="Domain of unknown function DUF1541"/>
    <property type="match status" value="1"/>
</dbReference>
<dbReference type="InterPro" id="IPR011438">
    <property type="entry name" value="DUF1541"/>
</dbReference>
<feature type="domain" description="DUF1541" evidence="1">
    <location>
        <begin position="88"/>
        <end position="137"/>
    </location>
</feature>
<evidence type="ECO:0000313" key="2">
    <source>
        <dbReference type="EMBL" id="MDR6892064.1"/>
    </source>
</evidence>
<name>A0AAE3YES3_9MICC</name>
<sequence length="144" mass="15152">MHHAADGGPAPAGMKKAEKPTYAVGSSVTLTADHMEGMKGAKAKIVGAYKTTVYAVDYTPTDGGAVVKDHRWVVHEELKDPGAKPLGDGSAITILADHMPGMKGAKGNVASSTSQTVYMVNYEAGGMTMKNHKWVVEDEIKPAK</sequence>